<name>A0A210RW03_9BURK</name>
<sequence length="381" mass="44542">MERESYTRTEIYELLWTEPATKVALRIGLSDVALGKWCKQYGVPKPPLGYWAKLEHGKITSEKPPLEPWWNEHDPLIHVRTRDKAIMEARLNKPAEPIPVIEIYKGNKFHEEIEKTFKDFQMENHSKFGRSESKAGFDVQIGPHSVPRVKRILQTLINEFLSRGYRLGVHRKYSNAEVTAFKRDDDVVTIEFYEVSTKPPKPMKRKRSWTSGGHTHSYMMDIEYIPSGRLELRIRHNDIYGWKIVKDSEKTSVEEQLGKLINLIAELSFDAKIARVEREASEAREQTERKRLADIKWAKEVDAWKWGQLKDAAERWNELAVLRDFVKTMRASRVVRRKNKELNNWVSWAQEQINARDPIYKVASGMSLPGQNEPLRDDGFE</sequence>
<proteinExistence type="predicted"/>
<gene>
    <name evidence="1" type="ORF">B6A14_04715</name>
</gene>
<dbReference type="Proteomes" id="UP000196880">
    <property type="component" value="Unassembled WGS sequence"/>
</dbReference>
<evidence type="ECO:0000313" key="1">
    <source>
        <dbReference type="EMBL" id="OWF65120.1"/>
    </source>
</evidence>
<dbReference type="EMBL" id="NAIA01000003">
    <property type="protein sequence ID" value="OWF65120.1"/>
    <property type="molecule type" value="Genomic_DNA"/>
</dbReference>
<comment type="caution">
    <text evidence="1">The sequence shown here is derived from an EMBL/GenBank/DDBJ whole genome shotgun (WGS) entry which is preliminary data.</text>
</comment>
<dbReference type="OrthoDB" id="9777694at2"/>
<dbReference type="AlphaFoldDB" id="A0A210RW03"/>
<accession>A0A210RW03</accession>
<dbReference type="RefSeq" id="WP_087909316.1">
    <property type="nucleotide sequence ID" value="NZ_NAIA01000003.1"/>
</dbReference>
<keyword evidence="2" id="KW-1185">Reference proteome</keyword>
<evidence type="ECO:0000313" key="2">
    <source>
        <dbReference type="Proteomes" id="UP000196880"/>
    </source>
</evidence>
<organism evidence="1 2">
    <name type="scientific">Polynucleobacter hirudinilacicola</name>
    <dbReference type="NCBI Taxonomy" id="1743166"/>
    <lineage>
        <taxon>Bacteria</taxon>
        <taxon>Pseudomonadati</taxon>
        <taxon>Pseudomonadota</taxon>
        <taxon>Betaproteobacteria</taxon>
        <taxon>Burkholderiales</taxon>
        <taxon>Burkholderiaceae</taxon>
        <taxon>Polynucleobacter</taxon>
    </lineage>
</organism>
<reference evidence="1 2" key="1">
    <citation type="submission" date="2017-03" db="EMBL/GenBank/DDBJ databases">
        <title>New species Polynucleobacter sp. MWH-EgelM1-30-B4.</title>
        <authorList>
            <person name="Hahn M.W."/>
        </authorList>
    </citation>
    <scope>NUCLEOTIDE SEQUENCE [LARGE SCALE GENOMIC DNA]</scope>
    <source>
        <strain evidence="1 2">MWH-EgelM1-30-B4</strain>
    </source>
</reference>
<protein>
    <submittedName>
        <fullName evidence="1">Uncharacterized protein</fullName>
    </submittedName>
</protein>